<reference evidence="1" key="1">
    <citation type="journal article" date="2014" name="Front. Microbiol.">
        <title>High frequency of phylogenetically diverse reductive dehalogenase-homologous genes in deep subseafloor sedimentary metagenomes.</title>
        <authorList>
            <person name="Kawai M."/>
            <person name="Futagami T."/>
            <person name="Toyoda A."/>
            <person name="Takaki Y."/>
            <person name="Nishi S."/>
            <person name="Hori S."/>
            <person name="Arai W."/>
            <person name="Tsubouchi T."/>
            <person name="Morono Y."/>
            <person name="Uchiyama I."/>
            <person name="Ito T."/>
            <person name="Fujiyama A."/>
            <person name="Inagaki F."/>
            <person name="Takami H."/>
        </authorList>
    </citation>
    <scope>NUCLEOTIDE SEQUENCE</scope>
    <source>
        <strain evidence="1">Expedition CK06-06</strain>
    </source>
</reference>
<accession>X1MKZ3</accession>
<dbReference type="EMBL" id="BARV01006036">
    <property type="protein sequence ID" value="GAI07009.1"/>
    <property type="molecule type" value="Genomic_DNA"/>
</dbReference>
<proteinExistence type="predicted"/>
<protein>
    <submittedName>
        <fullName evidence="1">Uncharacterized protein</fullName>
    </submittedName>
</protein>
<name>X1MKZ3_9ZZZZ</name>
<sequence length="46" mass="5493">MVFAWEPDFQKERYPSEDPSENHSLWQAILSPAYVFPLWSKEDSAY</sequence>
<gene>
    <name evidence="1" type="ORF">S06H3_12319</name>
</gene>
<evidence type="ECO:0000313" key="1">
    <source>
        <dbReference type="EMBL" id="GAI07009.1"/>
    </source>
</evidence>
<dbReference type="AlphaFoldDB" id="X1MKZ3"/>
<organism evidence="1">
    <name type="scientific">marine sediment metagenome</name>
    <dbReference type="NCBI Taxonomy" id="412755"/>
    <lineage>
        <taxon>unclassified sequences</taxon>
        <taxon>metagenomes</taxon>
        <taxon>ecological metagenomes</taxon>
    </lineage>
</organism>
<feature type="non-terminal residue" evidence="1">
    <location>
        <position position="46"/>
    </location>
</feature>
<comment type="caution">
    <text evidence="1">The sequence shown here is derived from an EMBL/GenBank/DDBJ whole genome shotgun (WGS) entry which is preliminary data.</text>
</comment>